<dbReference type="EMBL" id="KY618680">
    <property type="protein sequence ID" value="ATP01402.1"/>
    <property type="molecule type" value="Genomic_DNA"/>
</dbReference>
<dbReference type="CTD" id="4509"/>
<evidence type="ECO:0000313" key="2">
    <source>
        <dbReference type="EMBL" id="ATP01402.1"/>
    </source>
</evidence>
<keyword evidence="1" id="KW-0472">Membrane</keyword>
<dbReference type="GeneID" id="38281347"/>
<evidence type="ECO:0000256" key="1">
    <source>
        <dbReference type="SAM" id="Phobius"/>
    </source>
</evidence>
<geneLocation type="mitochondrion" evidence="2"/>
<keyword evidence="1" id="KW-1133">Transmembrane helix</keyword>
<reference evidence="2" key="1">
    <citation type="submission" date="2017-02" db="EMBL/GenBank/DDBJ databases">
        <title>The complete mitochondrial genome of Bourletiella arvalis (Hexapoda; Collembola).</title>
        <authorList>
            <person name="Leo C."/>
            <person name="Frati F."/>
            <person name="Carapelli A."/>
        </authorList>
    </citation>
    <scope>NUCLEOTIDE SEQUENCE</scope>
</reference>
<protein>
    <submittedName>
        <fullName evidence="2">ATP synthase F0 subunit 8</fullName>
    </submittedName>
</protein>
<proteinExistence type="predicted"/>
<name>A0A3B1EF60_9HEXA</name>
<keyword evidence="1" id="KW-0812">Transmembrane</keyword>
<dbReference type="AlphaFoldDB" id="A0A3B1EF60"/>
<dbReference type="RefSeq" id="YP_009520474.1">
    <property type="nucleotide sequence ID" value="NC_039558.1"/>
</dbReference>
<organism evidence="2">
    <name type="scientific">Bourletiella arvalis</name>
    <dbReference type="NCBI Taxonomy" id="2049373"/>
    <lineage>
        <taxon>Eukaryota</taxon>
        <taxon>Metazoa</taxon>
        <taxon>Ecdysozoa</taxon>
        <taxon>Arthropoda</taxon>
        <taxon>Hexapoda</taxon>
        <taxon>Collembola</taxon>
        <taxon>Symphypleona</taxon>
        <taxon>Bourletiellidae</taxon>
        <taxon>Bourletiella</taxon>
    </lineage>
</organism>
<sequence length="52" mass="6197">MPQMAPMMWQTIYVSCIILLIISMNKNFFTKMNAVKNGGLYKMGYEEKSWKW</sequence>
<gene>
    <name evidence="2" type="primary">ATP8</name>
</gene>
<feature type="transmembrane region" description="Helical" evidence="1">
    <location>
        <begin position="6"/>
        <end position="24"/>
    </location>
</feature>
<accession>A0A3B1EF60</accession>
<keyword evidence="2" id="KW-0496">Mitochondrion</keyword>